<comment type="caution">
    <text evidence="1">The sequence shown here is derived from an EMBL/GenBank/DDBJ whole genome shotgun (WGS) entry which is preliminary data.</text>
</comment>
<dbReference type="EMBL" id="JBHULX010000002">
    <property type="protein sequence ID" value="MFD2589870.1"/>
    <property type="molecule type" value="Genomic_DNA"/>
</dbReference>
<gene>
    <name evidence="1" type="ORF">ACFSTE_03445</name>
</gene>
<reference evidence="2" key="1">
    <citation type="journal article" date="2019" name="Int. J. Syst. Evol. Microbiol.">
        <title>The Global Catalogue of Microorganisms (GCM) 10K type strain sequencing project: providing services to taxonomists for standard genome sequencing and annotation.</title>
        <authorList>
            <consortium name="The Broad Institute Genomics Platform"/>
            <consortium name="The Broad Institute Genome Sequencing Center for Infectious Disease"/>
            <person name="Wu L."/>
            <person name="Ma J."/>
        </authorList>
    </citation>
    <scope>NUCLEOTIDE SEQUENCE [LARGE SCALE GENOMIC DNA]</scope>
    <source>
        <strain evidence="2">KCTC 42423</strain>
    </source>
</reference>
<dbReference type="Pfam" id="PF08020">
    <property type="entry name" value="DUF1706"/>
    <property type="match status" value="1"/>
</dbReference>
<accession>A0ABW5N2Z0</accession>
<protein>
    <submittedName>
        <fullName evidence="1">ClbS/DfsB family four-helix bundle protein</fullName>
    </submittedName>
</protein>
<dbReference type="Proteomes" id="UP001597459">
    <property type="component" value="Unassembled WGS sequence"/>
</dbReference>
<organism evidence="1 2">
    <name type="scientific">Aquimarina hainanensis</name>
    <dbReference type="NCBI Taxonomy" id="1578017"/>
    <lineage>
        <taxon>Bacteria</taxon>
        <taxon>Pseudomonadati</taxon>
        <taxon>Bacteroidota</taxon>
        <taxon>Flavobacteriia</taxon>
        <taxon>Flavobacteriales</taxon>
        <taxon>Flavobacteriaceae</taxon>
        <taxon>Aquimarina</taxon>
    </lineage>
</organism>
<dbReference type="PIRSF" id="PIRSF031551">
    <property type="entry name" value="DUF1706"/>
    <property type="match status" value="1"/>
</dbReference>
<dbReference type="InterPro" id="IPR012550">
    <property type="entry name" value="DUF1706"/>
</dbReference>
<dbReference type="RefSeq" id="WP_176029412.1">
    <property type="nucleotide sequence ID" value="NZ_JBHSJV010000001.1"/>
</dbReference>
<dbReference type="InterPro" id="IPR034660">
    <property type="entry name" value="DinB/YfiT-like"/>
</dbReference>
<evidence type="ECO:0000313" key="1">
    <source>
        <dbReference type="EMBL" id="MFD2589870.1"/>
    </source>
</evidence>
<dbReference type="Gene3D" id="1.20.120.450">
    <property type="entry name" value="dinb family like domain"/>
    <property type="match status" value="1"/>
</dbReference>
<dbReference type="PANTHER" id="PTHR40658">
    <property type="match status" value="1"/>
</dbReference>
<sequence>MAVPKNKEELLKAIQTDYNKLKNDLTAIPQSLTYNKELPGHAKNTEMSVCNLISYLIGWGTLVLTWEAKKRKQQHVDFPETGYKWNQLGLLAQKFYNDYEHKTYAELLFLLEKNHVAILSMVTSYSNEELYHTAWYDKWSLGKMIQLNTSSPYKNARSRIRKWKKETGV</sequence>
<name>A0ABW5N2Z0_9FLAO</name>
<evidence type="ECO:0000313" key="2">
    <source>
        <dbReference type="Proteomes" id="UP001597459"/>
    </source>
</evidence>
<keyword evidence="2" id="KW-1185">Reference proteome</keyword>
<proteinExistence type="predicted"/>
<dbReference type="PANTHER" id="PTHR40658:SF3">
    <property type="entry name" value="CLBS_DFSB FAMILY FOUR-HELIX BUNDLE PROTEIN"/>
    <property type="match status" value="1"/>
</dbReference>